<dbReference type="Proteomes" id="UP000823388">
    <property type="component" value="Chromosome 2K"/>
</dbReference>
<accession>A0A8T0WCZ4</accession>
<dbReference type="EMBL" id="CM029039">
    <property type="protein sequence ID" value="KAG2643746.1"/>
    <property type="molecule type" value="Genomic_DNA"/>
</dbReference>
<sequence>MRSSESPSLFKAMAPRHLSTSFARCSIDLLHPPIPAAPRRMRIADSDAADAERACLPVRPSAPAPCRRALLPGARHDVNLSHRQRSRSNAARKKSLEVWSCLDV</sequence>
<protein>
    <submittedName>
        <fullName evidence="1">Uncharacterized protein</fullName>
    </submittedName>
</protein>
<reference evidence="1" key="1">
    <citation type="submission" date="2020-05" db="EMBL/GenBank/DDBJ databases">
        <title>WGS assembly of Panicum virgatum.</title>
        <authorList>
            <person name="Lovell J.T."/>
            <person name="Jenkins J."/>
            <person name="Shu S."/>
            <person name="Juenger T.E."/>
            <person name="Schmutz J."/>
        </authorList>
    </citation>
    <scope>NUCLEOTIDE SEQUENCE</scope>
    <source>
        <strain evidence="1">AP13</strain>
    </source>
</reference>
<organism evidence="1 2">
    <name type="scientific">Panicum virgatum</name>
    <name type="common">Blackwell switchgrass</name>
    <dbReference type="NCBI Taxonomy" id="38727"/>
    <lineage>
        <taxon>Eukaryota</taxon>
        <taxon>Viridiplantae</taxon>
        <taxon>Streptophyta</taxon>
        <taxon>Embryophyta</taxon>
        <taxon>Tracheophyta</taxon>
        <taxon>Spermatophyta</taxon>
        <taxon>Magnoliopsida</taxon>
        <taxon>Liliopsida</taxon>
        <taxon>Poales</taxon>
        <taxon>Poaceae</taxon>
        <taxon>PACMAD clade</taxon>
        <taxon>Panicoideae</taxon>
        <taxon>Panicodae</taxon>
        <taxon>Paniceae</taxon>
        <taxon>Panicinae</taxon>
        <taxon>Panicum</taxon>
        <taxon>Panicum sect. Hiantes</taxon>
    </lineage>
</organism>
<dbReference type="AlphaFoldDB" id="A0A8T0WCZ4"/>
<proteinExistence type="predicted"/>
<evidence type="ECO:0000313" key="2">
    <source>
        <dbReference type="Proteomes" id="UP000823388"/>
    </source>
</evidence>
<evidence type="ECO:0000313" key="1">
    <source>
        <dbReference type="EMBL" id="KAG2643746.1"/>
    </source>
</evidence>
<keyword evidence="2" id="KW-1185">Reference proteome</keyword>
<comment type="caution">
    <text evidence="1">The sequence shown here is derived from an EMBL/GenBank/DDBJ whole genome shotgun (WGS) entry which is preliminary data.</text>
</comment>
<name>A0A8T0WCZ4_PANVG</name>
<gene>
    <name evidence="1" type="ORF">PVAP13_2KG348105</name>
</gene>